<dbReference type="InParanoid" id="A0A409XRP5"/>
<keyword evidence="3" id="KW-1185">Reference proteome</keyword>
<proteinExistence type="predicted"/>
<reference evidence="2 3" key="1">
    <citation type="journal article" date="2018" name="Evol. Lett.">
        <title>Horizontal gene cluster transfer increased hallucinogenic mushroom diversity.</title>
        <authorList>
            <person name="Reynolds H.T."/>
            <person name="Vijayakumar V."/>
            <person name="Gluck-Thaler E."/>
            <person name="Korotkin H.B."/>
            <person name="Matheny P.B."/>
            <person name="Slot J.C."/>
        </authorList>
    </citation>
    <scope>NUCLEOTIDE SEQUENCE [LARGE SCALE GENOMIC DNA]</scope>
    <source>
        <strain evidence="2 3">2631</strain>
    </source>
</reference>
<evidence type="ECO:0000313" key="2">
    <source>
        <dbReference type="EMBL" id="PPQ93398.1"/>
    </source>
</evidence>
<evidence type="ECO:0000256" key="1">
    <source>
        <dbReference type="SAM" id="MobiDB-lite"/>
    </source>
</evidence>
<feature type="compositionally biased region" description="Pro residues" evidence="1">
    <location>
        <begin position="285"/>
        <end position="294"/>
    </location>
</feature>
<feature type="compositionally biased region" description="Polar residues" evidence="1">
    <location>
        <begin position="80"/>
        <end position="91"/>
    </location>
</feature>
<dbReference type="EMBL" id="NHYD01000761">
    <property type="protein sequence ID" value="PPQ93398.1"/>
    <property type="molecule type" value="Genomic_DNA"/>
</dbReference>
<protein>
    <submittedName>
        <fullName evidence="2">Uncharacterized protein</fullName>
    </submittedName>
</protein>
<sequence>MPPKQQPTRPPSPFQMLASRAKLSTVQLLSTAFLVPTAGTPAVQDTYSQGPVSASRRACTAQPSHSATSLRQSSCHCTPTVTARDNTTQPSDAPLPARSEDKDMDDPPTYLSLSYGDSNVVEDSQRIIGALRIIVGYVNSLHINLHSSPMGASLAQVVVDFTLETFNGDLGTTPTPNNILPIRAVVELFPAEDNTIRRPLALSHTSPDPLRISSPPAWSDHSGAVNDNIVMILAEPVLSSHRSAQARPPVRAQQDKGKGRADKPPPPSAPPQPRPLAKKPVVPNQRPPPVPPSATRPVHPAPRSYAEATCKKVQIQQPATPAAPPSRPPFRKGRRIRLLRQAPPPLLSLISGTLPLVPALTNSSTNSSCSGIISSGYVLVRRALASPSALGVGSGVIQSAAVMWSLPNACAVLVLTSWRSIALLQAAVKEIQRQTPFVEGIMVPMSTLACSGSVLYLHPYTP</sequence>
<evidence type="ECO:0000313" key="3">
    <source>
        <dbReference type="Proteomes" id="UP000283269"/>
    </source>
</evidence>
<feature type="compositionally biased region" description="Basic and acidic residues" evidence="1">
    <location>
        <begin position="253"/>
        <end position="263"/>
    </location>
</feature>
<comment type="caution">
    <text evidence="2">The sequence shown here is derived from an EMBL/GenBank/DDBJ whole genome shotgun (WGS) entry which is preliminary data.</text>
</comment>
<dbReference type="AlphaFoldDB" id="A0A409XRP5"/>
<accession>A0A409XRP5</accession>
<name>A0A409XRP5_PSICY</name>
<feature type="compositionally biased region" description="Pro residues" evidence="1">
    <location>
        <begin position="264"/>
        <end position="274"/>
    </location>
</feature>
<feature type="non-terminal residue" evidence="2">
    <location>
        <position position="462"/>
    </location>
</feature>
<feature type="region of interest" description="Disordered" evidence="1">
    <location>
        <begin position="80"/>
        <end position="106"/>
    </location>
</feature>
<gene>
    <name evidence="2" type="ORF">CVT25_004114</name>
</gene>
<organism evidence="2 3">
    <name type="scientific">Psilocybe cyanescens</name>
    <dbReference type="NCBI Taxonomy" id="93625"/>
    <lineage>
        <taxon>Eukaryota</taxon>
        <taxon>Fungi</taxon>
        <taxon>Dikarya</taxon>
        <taxon>Basidiomycota</taxon>
        <taxon>Agaricomycotina</taxon>
        <taxon>Agaricomycetes</taxon>
        <taxon>Agaricomycetidae</taxon>
        <taxon>Agaricales</taxon>
        <taxon>Agaricineae</taxon>
        <taxon>Strophariaceae</taxon>
        <taxon>Psilocybe</taxon>
    </lineage>
</organism>
<feature type="region of interest" description="Disordered" evidence="1">
    <location>
        <begin position="240"/>
        <end position="308"/>
    </location>
</feature>
<dbReference type="Proteomes" id="UP000283269">
    <property type="component" value="Unassembled WGS sequence"/>
</dbReference>